<keyword evidence="1" id="KW-1133">Transmembrane helix</keyword>
<evidence type="ECO:0008006" key="4">
    <source>
        <dbReference type="Google" id="ProtNLM"/>
    </source>
</evidence>
<protein>
    <recommendedName>
        <fullName evidence="4">Transmembrane protein</fullName>
    </recommendedName>
</protein>
<feature type="transmembrane region" description="Helical" evidence="1">
    <location>
        <begin position="135"/>
        <end position="152"/>
    </location>
</feature>
<keyword evidence="1" id="KW-0472">Membrane</keyword>
<reference evidence="2 3" key="1">
    <citation type="journal article" date="2023" name="Life. Sci Alliance">
        <title>Evolutionary insights into 3D genome organization and epigenetic landscape of Vigna mungo.</title>
        <authorList>
            <person name="Junaid A."/>
            <person name="Singh B."/>
            <person name="Bhatia S."/>
        </authorList>
    </citation>
    <scope>NUCLEOTIDE SEQUENCE [LARGE SCALE GENOMIC DNA]</scope>
    <source>
        <strain evidence="2">Urdbean</strain>
    </source>
</reference>
<keyword evidence="1" id="KW-0812">Transmembrane</keyword>
<name>A0AAQ3NDM4_VIGMU</name>
<gene>
    <name evidence="2" type="ORF">V8G54_021241</name>
</gene>
<feature type="transmembrane region" description="Helical" evidence="1">
    <location>
        <begin position="158"/>
        <end position="179"/>
    </location>
</feature>
<evidence type="ECO:0000313" key="2">
    <source>
        <dbReference type="EMBL" id="WVZ07895.1"/>
    </source>
</evidence>
<dbReference type="EMBL" id="CP144695">
    <property type="protein sequence ID" value="WVZ07895.1"/>
    <property type="molecule type" value="Genomic_DNA"/>
</dbReference>
<evidence type="ECO:0000313" key="3">
    <source>
        <dbReference type="Proteomes" id="UP001374535"/>
    </source>
</evidence>
<accession>A0AAQ3NDM4</accession>
<dbReference type="Proteomes" id="UP001374535">
    <property type="component" value="Chromosome 6"/>
</dbReference>
<proteinExistence type="predicted"/>
<dbReference type="AlphaFoldDB" id="A0AAQ3NDM4"/>
<evidence type="ECO:0000256" key="1">
    <source>
        <dbReference type="SAM" id="Phobius"/>
    </source>
</evidence>
<sequence>MALLITEGLCRSSRTFVVVTLQAPEIWWLTWLPDEGVVAIIARLDGYCCVAVAMWGGVPLSLGRLLEGAAVEKTVVIFLERDSKGGVNCAHCLIIICTKKAWKPMKSVVLVLASCEECWLHVEDCSTWVQIAEEGILVAILVFVCNYIWFWVREEIYIFAWCFYKFLVVKTATIIVHLLPGLEGHWM</sequence>
<keyword evidence="3" id="KW-1185">Reference proteome</keyword>
<organism evidence="2 3">
    <name type="scientific">Vigna mungo</name>
    <name type="common">Black gram</name>
    <name type="synonym">Phaseolus mungo</name>
    <dbReference type="NCBI Taxonomy" id="3915"/>
    <lineage>
        <taxon>Eukaryota</taxon>
        <taxon>Viridiplantae</taxon>
        <taxon>Streptophyta</taxon>
        <taxon>Embryophyta</taxon>
        <taxon>Tracheophyta</taxon>
        <taxon>Spermatophyta</taxon>
        <taxon>Magnoliopsida</taxon>
        <taxon>eudicotyledons</taxon>
        <taxon>Gunneridae</taxon>
        <taxon>Pentapetalae</taxon>
        <taxon>rosids</taxon>
        <taxon>fabids</taxon>
        <taxon>Fabales</taxon>
        <taxon>Fabaceae</taxon>
        <taxon>Papilionoideae</taxon>
        <taxon>50 kb inversion clade</taxon>
        <taxon>NPAAA clade</taxon>
        <taxon>indigoferoid/millettioid clade</taxon>
        <taxon>Phaseoleae</taxon>
        <taxon>Vigna</taxon>
    </lineage>
</organism>